<reference evidence="1 2" key="2">
    <citation type="journal article" date="2012" name="BMC Genomics">
        <title>Comparative genomic analysis of Geobacter sulfurreducens KN400, a strain with enhanced capacity for extracellular electron transfer and electricity production.</title>
        <authorList>
            <person name="Butler J.E."/>
            <person name="Young N.D."/>
            <person name="Aklujkar M."/>
            <person name="Lovley D.R."/>
        </authorList>
    </citation>
    <scope>NUCLEOTIDE SEQUENCE [LARGE SCALE GENOMIC DNA]</scope>
    <source>
        <strain evidence="2">ATCC 51573 / DSM 12127 / PCA</strain>
    </source>
</reference>
<dbReference type="STRING" id="243231.GSU0563"/>
<evidence type="ECO:0000313" key="2">
    <source>
        <dbReference type="Proteomes" id="UP000000577"/>
    </source>
</evidence>
<protein>
    <submittedName>
        <fullName evidence="1">Uncharacterized protein</fullName>
    </submittedName>
</protein>
<dbReference type="OrthoDB" id="7596259at2"/>
<dbReference type="Proteomes" id="UP000000577">
    <property type="component" value="Chromosome"/>
</dbReference>
<dbReference type="InParanoid" id="Q74FP3"/>
<gene>
    <name evidence="1" type="ordered locus">GSU0563</name>
</gene>
<dbReference type="EMBL" id="AE017180">
    <property type="protein sequence ID" value="AAR33894.1"/>
    <property type="molecule type" value="Genomic_DNA"/>
</dbReference>
<dbReference type="KEGG" id="gsu:GSU0563"/>
<organism evidence="1 2">
    <name type="scientific">Geobacter sulfurreducens (strain ATCC 51573 / DSM 12127 / PCA)</name>
    <dbReference type="NCBI Taxonomy" id="243231"/>
    <lineage>
        <taxon>Bacteria</taxon>
        <taxon>Pseudomonadati</taxon>
        <taxon>Thermodesulfobacteriota</taxon>
        <taxon>Desulfuromonadia</taxon>
        <taxon>Geobacterales</taxon>
        <taxon>Geobacteraceae</taxon>
        <taxon>Geobacter</taxon>
    </lineage>
</organism>
<sequence>MAAIAVAKVVDINERPKRVASILNIPSLPKSARVIDCNAAFIPTDVVDTCSIEIDANDFPDLLSGYNFSESPTTETSHSAVFTKVGPEFPLAVEFTAVPKELKHGGHVKVLADRERRRAVIDLYVE</sequence>
<keyword evidence="2" id="KW-1185">Reference proteome</keyword>
<dbReference type="EnsemblBacteria" id="AAR33894">
    <property type="protein sequence ID" value="AAR33894"/>
    <property type="gene ID" value="GSU0563"/>
</dbReference>
<dbReference type="HOGENOM" id="CLU_1978349_0_0_7"/>
<accession>Q74FP3</accession>
<dbReference type="AlphaFoldDB" id="Q74FP3"/>
<name>Q74FP3_GEOSL</name>
<evidence type="ECO:0000313" key="1">
    <source>
        <dbReference type="EMBL" id="AAR33894.1"/>
    </source>
</evidence>
<proteinExistence type="predicted"/>
<reference evidence="1 2" key="1">
    <citation type="journal article" date="2003" name="Science">
        <title>Genome of Geobacter sulfurreducens: metal reduction in subsurface environments.</title>
        <authorList>
            <person name="Methe B.A."/>
            <person name="Nelson K.E."/>
            <person name="Eisen J.A."/>
            <person name="Paulsen I.T."/>
            <person name="Nelson W."/>
            <person name="Heidelberg J.F."/>
            <person name="Wu D."/>
            <person name="Wu M."/>
            <person name="Ward N."/>
            <person name="Beanan M.J."/>
            <person name="Dodson R.J."/>
            <person name="Madupu R."/>
            <person name="Brinkac L.M."/>
            <person name="Daugherty S.C."/>
            <person name="DeBoy R.T."/>
            <person name="Durkin A.S."/>
            <person name="Gwinn M."/>
            <person name="Kolonay J.F."/>
            <person name="Sullivan S.A."/>
            <person name="Haft D.H."/>
            <person name="Selengut J."/>
            <person name="Davidsen T.M."/>
            <person name="Zafar N."/>
            <person name="White O."/>
            <person name="Tran B."/>
            <person name="Romero C."/>
            <person name="Forberger H.A."/>
            <person name="Weidman J."/>
            <person name="Khouri H."/>
            <person name="Feldblyum T.V."/>
            <person name="Utterback T.R."/>
            <person name="Van Aken S.E."/>
            <person name="Lovley D.R."/>
            <person name="Fraser C.M."/>
        </authorList>
    </citation>
    <scope>NUCLEOTIDE SEQUENCE [LARGE SCALE GENOMIC DNA]</scope>
    <source>
        <strain evidence="2">ATCC 51573 / DSM 12127 / PCA</strain>
    </source>
</reference>